<dbReference type="InterPro" id="IPR000286">
    <property type="entry name" value="HDACs"/>
</dbReference>
<dbReference type="Pfam" id="PF00850">
    <property type="entry name" value="Hist_deacetyl"/>
    <property type="match status" value="1"/>
</dbReference>
<feature type="region of interest" description="Disordered" evidence="11">
    <location>
        <begin position="71"/>
        <end position="90"/>
    </location>
</feature>
<feature type="compositionally biased region" description="Acidic residues" evidence="11">
    <location>
        <begin position="71"/>
        <end position="81"/>
    </location>
</feature>
<evidence type="ECO:0000313" key="13">
    <source>
        <dbReference type="EMBL" id="GAA0168439.1"/>
    </source>
</evidence>
<dbReference type="GO" id="GO:0141221">
    <property type="term" value="F:histone deacetylase activity, hydrolytic mechanism"/>
    <property type="evidence" value="ECO:0007669"/>
    <property type="project" value="UniProtKB-EC"/>
</dbReference>
<comment type="subcellular location">
    <subcellularLocation>
        <location evidence="2">Nucleus</location>
    </subcellularLocation>
</comment>
<evidence type="ECO:0000256" key="1">
    <source>
        <dbReference type="ARBA" id="ARBA00001947"/>
    </source>
</evidence>
<dbReference type="InterPro" id="IPR023801">
    <property type="entry name" value="His_deacetylse_dom"/>
</dbReference>
<reference evidence="13 14" key="1">
    <citation type="submission" date="2024-01" db="EMBL/GenBank/DDBJ databases">
        <title>The complete chloroplast genome sequence of Lithospermum erythrorhizon: insights into the phylogenetic relationship among Boraginaceae species and the maternal lineages of purple gromwells.</title>
        <authorList>
            <person name="Okada T."/>
            <person name="Watanabe K."/>
        </authorList>
    </citation>
    <scope>NUCLEOTIDE SEQUENCE [LARGE SCALE GENOMIC DNA]</scope>
</reference>
<dbReference type="PRINTS" id="PR01270">
    <property type="entry name" value="HDASUPER"/>
</dbReference>
<evidence type="ECO:0000313" key="14">
    <source>
        <dbReference type="Proteomes" id="UP001454036"/>
    </source>
</evidence>
<keyword evidence="10" id="KW-0539">Nucleus</keyword>
<keyword evidence="8" id="KW-0805">Transcription regulation</keyword>
<dbReference type="AlphaFoldDB" id="A0AAV3QWF0"/>
<keyword evidence="9" id="KW-0804">Transcription</keyword>
<evidence type="ECO:0000256" key="5">
    <source>
        <dbReference type="ARBA" id="ARBA00022491"/>
    </source>
</evidence>
<evidence type="ECO:0000259" key="12">
    <source>
        <dbReference type="Pfam" id="PF00850"/>
    </source>
</evidence>
<evidence type="ECO:0000256" key="7">
    <source>
        <dbReference type="ARBA" id="ARBA00022853"/>
    </source>
</evidence>
<comment type="similarity">
    <text evidence="3">Belongs to the histone deacetylase family. HD type 2 subfamily.</text>
</comment>
<dbReference type="EC" id="3.5.1.98" evidence="4"/>
<dbReference type="CDD" id="cd09992">
    <property type="entry name" value="HDAC_classII"/>
    <property type="match status" value="1"/>
</dbReference>
<evidence type="ECO:0000256" key="2">
    <source>
        <dbReference type="ARBA" id="ARBA00004123"/>
    </source>
</evidence>
<keyword evidence="5" id="KW-0678">Repressor</keyword>
<dbReference type="PANTHER" id="PTHR10625:SF5">
    <property type="entry name" value="HISTONE DEACETYLASE"/>
    <property type="match status" value="1"/>
</dbReference>
<evidence type="ECO:0000256" key="4">
    <source>
        <dbReference type="ARBA" id="ARBA00012111"/>
    </source>
</evidence>
<dbReference type="GO" id="GO:0040029">
    <property type="term" value="P:epigenetic regulation of gene expression"/>
    <property type="evidence" value="ECO:0007669"/>
    <property type="project" value="TreeGrafter"/>
</dbReference>
<evidence type="ECO:0000256" key="9">
    <source>
        <dbReference type="ARBA" id="ARBA00023163"/>
    </source>
</evidence>
<comment type="caution">
    <text evidence="13">The sequence shown here is derived from an EMBL/GenBank/DDBJ whole genome shotgun (WGS) entry which is preliminary data.</text>
</comment>
<evidence type="ECO:0000256" key="10">
    <source>
        <dbReference type="ARBA" id="ARBA00023242"/>
    </source>
</evidence>
<dbReference type="Gene3D" id="3.40.800.20">
    <property type="entry name" value="Histone deacetylase domain"/>
    <property type="match status" value="1"/>
</dbReference>
<protein>
    <recommendedName>
        <fullName evidence="4">histone deacetylase</fullName>
        <ecNumber evidence="4">3.5.1.98</ecNumber>
    </recommendedName>
</protein>
<gene>
    <name evidence="13" type="ORF">LIER_23154</name>
</gene>
<comment type="cofactor">
    <cofactor evidence="1">
        <name>Zn(2+)</name>
        <dbReference type="ChEBI" id="CHEBI:29105"/>
    </cofactor>
</comment>
<proteinExistence type="inferred from homology"/>
<evidence type="ECO:0000256" key="3">
    <source>
        <dbReference type="ARBA" id="ARBA00007738"/>
    </source>
</evidence>
<dbReference type="Proteomes" id="UP001454036">
    <property type="component" value="Unassembled WGS sequence"/>
</dbReference>
<evidence type="ECO:0000256" key="8">
    <source>
        <dbReference type="ARBA" id="ARBA00023015"/>
    </source>
</evidence>
<organism evidence="13 14">
    <name type="scientific">Lithospermum erythrorhizon</name>
    <name type="common">Purple gromwell</name>
    <name type="synonym">Lithospermum officinale var. erythrorhizon</name>
    <dbReference type="NCBI Taxonomy" id="34254"/>
    <lineage>
        <taxon>Eukaryota</taxon>
        <taxon>Viridiplantae</taxon>
        <taxon>Streptophyta</taxon>
        <taxon>Embryophyta</taxon>
        <taxon>Tracheophyta</taxon>
        <taxon>Spermatophyta</taxon>
        <taxon>Magnoliopsida</taxon>
        <taxon>eudicotyledons</taxon>
        <taxon>Gunneridae</taxon>
        <taxon>Pentapetalae</taxon>
        <taxon>asterids</taxon>
        <taxon>lamiids</taxon>
        <taxon>Boraginales</taxon>
        <taxon>Boraginaceae</taxon>
        <taxon>Boraginoideae</taxon>
        <taxon>Lithospermeae</taxon>
        <taxon>Lithospermum</taxon>
    </lineage>
</organism>
<accession>A0AAV3QWF0</accession>
<sequence length="445" mass="49127">MRQLKDTCPRCNSTLPTLRYRVGRLRGNWFDPDSDLDHEEDETPGKFIESNIIRDQIGLVSISHWMWDEDEGKSDVDDDDNGGGGGGNDDEYGDKIVKWYCVNCTMPNFDNIHCHGCEEHRESGILRAGLFACPNFADTGVSDYELDKIQKFKASFTHNDDSLPTLIGFHACSPHSEVFMKSQPHKERPDRLRVIAASLKTSGIFPGKCKPVRAKHIRKENLHVVHGPLHVEYMNVTSCLLASYFEPDTYANQYSAFYARIAAGLCFDLASLIFLGRGKNGFALVRPPGHHAGLHSTMGSCLYNNAAIAAIAAKGAGAKKVLIVDWDIHHGNGTQEIFANHNSVLYISLHRHEGGSFYPGTGGACEVGKKYAKGFTVNIPWKCRDVGDNDYIFAFQTVVLAIVSQFDPDLTIVSVGFDAPSDCDVSLAGYAQMTAMLHFLVGKCL</sequence>
<evidence type="ECO:0000256" key="11">
    <source>
        <dbReference type="SAM" id="MobiDB-lite"/>
    </source>
</evidence>
<keyword evidence="7" id="KW-0156">Chromatin regulator</keyword>
<dbReference type="GO" id="GO:0005737">
    <property type="term" value="C:cytoplasm"/>
    <property type="evidence" value="ECO:0007669"/>
    <property type="project" value="TreeGrafter"/>
</dbReference>
<dbReference type="InterPro" id="IPR023696">
    <property type="entry name" value="Ureohydrolase_dom_sf"/>
</dbReference>
<dbReference type="EMBL" id="BAABME010006468">
    <property type="protein sequence ID" value="GAA0168439.1"/>
    <property type="molecule type" value="Genomic_DNA"/>
</dbReference>
<feature type="domain" description="Histone deacetylase" evidence="12">
    <location>
        <begin position="185"/>
        <end position="438"/>
    </location>
</feature>
<name>A0AAV3QWF0_LITER</name>
<dbReference type="SUPFAM" id="SSF52768">
    <property type="entry name" value="Arginase/deacetylase"/>
    <property type="match status" value="1"/>
</dbReference>
<dbReference type="InterPro" id="IPR037138">
    <property type="entry name" value="His_deacetylse_dom_sf"/>
</dbReference>
<keyword evidence="14" id="KW-1185">Reference proteome</keyword>
<dbReference type="PANTHER" id="PTHR10625">
    <property type="entry name" value="HISTONE DEACETYLASE HDAC1-RELATED"/>
    <property type="match status" value="1"/>
</dbReference>
<keyword evidence="6" id="KW-0378">Hydrolase</keyword>
<evidence type="ECO:0000256" key="6">
    <source>
        <dbReference type="ARBA" id="ARBA00022801"/>
    </source>
</evidence>
<dbReference type="GO" id="GO:0000118">
    <property type="term" value="C:histone deacetylase complex"/>
    <property type="evidence" value="ECO:0007669"/>
    <property type="project" value="TreeGrafter"/>
</dbReference>